<keyword evidence="6" id="KW-0472">Membrane</keyword>
<keyword evidence="1" id="KW-0808">Transferase</keyword>
<dbReference type="InterPro" id="IPR000719">
    <property type="entry name" value="Prot_kinase_dom"/>
</dbReference>
<reference evidence="8 9" key="1">
    <citation type="submission" date="2020-08" db="EMBL/GenBank/DDBJ databases">
        <title>Acidobacteriota in marine sediments use diverse sulfur dissimilation pathways.</title>
        <authorList>
            <person name="Wasmund K."/>
        </authorList>
    </citation>
    <scope>NUCLEOTIDE SEQUENCE [LARGE SCALE GENOMIC DNA]</scope>
    <source>
        <strain evidence="8">MAG AM4</strain>
    </source>
</reference>
<keyword evidence="6" id="KW-0812">Transmembrane</keyword>
<keyword evidence="3 8" id="KW-0418">Kinase</keyword>
<dbReference type="PANTHER" id="PTHR43289:SF6">
    <property type="entry name" value="SERINE_THREONINE-PROTEIN KINASE NEKL-3"/>
    <property type="match status" value="1"/>
</dbReference>
<dbReference type="GO" id="GO:0004674">
    <property type="term" value="F:protein serine/threonine kinase activity"/>
    <property type="evidence" value="ECO:0007669"/>
    <property type="project" value="TreeGrafter"/>
</dbReference>
<evidence type="ECO:0000256" key="3">
    <source>
        <dbReference type="ARBA" id="ARBA00022777"/>
    </source>
</evidence>
<dbReference type="Gene3D" id="3.30.200.20">
    <property type="entry name" value="Phosphorylase Kinase, domain 1"/>
    <property type="match status" value="1"/>
</dbReference>
<proteinExistence type="predicted"/>
<keyword evidence="4 5" id="KW-0067">ATP-binding</keyword>
<dbReference type="SUPFAM" id="SSF56112">
    <property type="entry name" value="Protein kinase-like (PK-like)"/>
    <property type="match status" value="1"/>
</dbReference>
<keyword evidence="6" id="KW-1133">Transmembrane helix</keyword>
<dbReference type="Pfam" id="PF00069">
    <property type="entry name" value="Pkinase"/>
    <property type="match status" value="1"/>
</dbReference>
<comment type="caution">
    <text evidence="8">The sequence shown here is derived from an EMBL/GenBank/DDBJ whole genome shotgun (WGS) entry which is preliminary data.</text>
</comment>
<dbReference type="Pfam" id="PF14326">
    <property type="entry name" value="DUF4384"/>
    <property type="match status" value="1"/>
</dbReference>
<sequence>WNIEEDRLDGPRIRLKNLKALDSISKVHKQVVALDLPFESWGALEIREQIGEGGFGRVYRAFDRNLSRTVALKLLPDEQEDKLLADLRFVEEARRLAGIKHPNVVTIYGVDRFKDRSGLWMEWLEGEDLDSALQHNGPFGAMEAAALGVDICHALAAVHKAELVHRDVKLSNIFRERGGRVVLMDFGSSTRQTCKTAFDDLNHLSGTPVYIAPECFDGIDSRERIDIYSLGVTLYCLSSGKYPMEPGTPDEIRQRHRDGELVPLLDQNPELPTRFIEIVNKAMHTDPAQRYQSAGEMEHDLTGYLGNAHMPAPNHRPKTAPKWFPALAAAAVLAIAAVALFVILPMLNRFDANAELRLRNDDRRTSERLEQGSVVHPGDSIFAELDLSHKAYVYILNQDRRGRQYLLFPVEGLEKTNPVPAGEDVRLPEDSIDGWDVDTIGGEETILIIASKFPVTFAEDLIARLDQPGNGRPIKLHEDMATRLRGIGGLSVPKPNKGDSPVDSMKSQLFLQTAGNDGIRVWEYKLRNPE</sequence>
<evidence type="ECO:0000313" key="9">
    <source>
        <dbReference type="Proteomes" id="UP000648239"/>
    </source>
</evidence>
<dbReference type="PANTHER" id="PTHR43289">
    <property type="entry name" value="MITOGEN-ACTIVATED PROTEIN KINASE KINASE KINASE 20-RELATED"/>
    <property type="match status" value="1"/>
</dbReference>
<dbReference type="EMBL" id="JACXWD010000112">
    <property type="protein sequence ID" value="MBD3869554.1"/>
    <property type="molecule type" value="Genomic_DNA"/>
</dbReference>
<dbReference type="Proteomes" id="UP000648239">
    <property type="component" value="Unassembled WGS sequence"/>
</dbReference>
<dbReference type="PROSITE" id="PS00107">
    <property type="entry name" value="PROTEIN_KINASE_ATP"/>
    <property type="match status" value="1"/>
</dbReference>
<evidence type="ECO:0000259" key="7">
    <source>
        <dbReference type="PROSITE" id="PS50011"/>
    </source>
</evidence>
<dbReference type="InterPro" id="IPR011009">
    <property type="entry name" value="Kinase-like_dom_sf"/>
</dbReference>
<feature type="non-terminal residue" evidence="8">
    <location>
        <position position="1"/>
    </location>
</feature>
<accession>A0A8J7CFI3</accession>
<keyword evidence="2 5" id="KW-0547">Nucleotide-binding</keyword>
<name>A0A8J7CFI3_9BACT</name>
<dbReference type="Gene3D" id="1.10.510.10">
    <property type="entry name" value="Transferase(Phosphotransferase) domain 1"/>
    <property type="match status" value="1"/>
</dbReference>
<evidence type="ECO:0000256" key="2">
    <source>
        <dbReference type="ARBA" id="ARBA00022741"/>
    </source>
</evidence>
<feature type="transmembrane region" description="Helical" evidence="6">
    <location>
        <begin position="323"/>
        <end position="347"/>
    </location>
</feature>
<organism evidence="8 9">
    <name type="scientific">Candidatus Polarisedimenticola svalbardensis</name>
    <dbReference type="NCBI Taxonomy" id="2886004"/>
    <lineage>
        <taxon>Bacteria</taxon>
        <taxon>Pseudomonadati</taxon>
        <taxon>Acidobacteriota</taxon>
        <taxon>Candidatus Polarisedimenticolia</taxon>
        <taxon>Candidatus Polarisedimenticolales</taxon>
        <taxon>Candidatus Polarisedimenticolaceae</taxon>
        <taxon>Candidatus Polarisedimenticola</taxon>
    </lineage>
</organism>
<evidence type="ECO:0000256" key="1">
    <source>
        <dbReference type="ARBA" id="ARBA00022679"/>
    </source>
</evidence>
<evidence type="ECO:0000313" key="8">
    <source>
        <dbReference type="EMBL" id="MBD3869554.1"/>
    </source>
</evidence>
<protein>
    <submittedName>
        <fullName evidence="8">Protein kinase</fullName>
    </submittedName>
</protein>
<dbReference type="PROSITE" id="PS50011">
    <property type="entry name" value="PROTEIN_KINASE_DOM"/>
    <property type="match status" value="1"/>
</dbReference>
<dbReference type="AlphaFoldDB" id="A0A8J7CFI3"/>
<evidence type="ECO:0000256" key="4">
    <source>
        <dbReference type="ARBA" id="ARBA00022840"/>
    </source>
</evidence>
<dbReference type="InterPro" id="IPR017441">
    <property type="entry name" value="Protein_kinase_ATP_BS"/>
</dbReference>
<dbReference type="CDD" id="cd14014">
    <property type="entry name" value="STKc_PknB_like"/>
    <property type="match status" value="1"/>
</dbReference>
<feature type="domain" description="Protein kinase" evidence="7">
    <location>
        <begin position="44"/>
        <end position="302"/>
    </location>
</feature>
<gene>
    <name evidence="8" type="ORF">IFK94_15650</name>
</gene>
<evidence type="ECO:0000256" key="5">
    <source>
        <dbReference type="PROSITE-ProRule" id="PRU10141"/>
    </source>
</evidence>
<evidence type="ECO:0000256" key="6">
    <source>
        <dbReference type="SAM" id="Phobius"/>
    </source>
</evidence>
<dbReference type="GO" id="GO:0005524">
    <property type="term" value="F:ATP binding"/>
    <property type="evidence" value="ECO:0007669"/>
    <property type="project" value="UniProtKB-UniRule"/>
</dbReference>
<dbReference type="InterPro" id="IPR025493">
    <property type="entry name" value="DUF4384"/>
</dbReference>
<feature type="binding site" evidence="5">
    <location>
        <position position="73"/>
    </location>
    <ligand>
        <name>ATP</name>
        <dbReference type="ChEBI" id="CHEBI:30616"/>
    </ligand>
</feature>
<dbReference type="SMART" id="SM00220">
    <property type="entry name" value="S_TKc"/>
    <property type="match status" value="1"/>
</dbReference>